<dbReference type="EMBL" id="CAXIXY010000005">
    <property type="protein sequence ID" value="CAL2088799.1"/>
    <property type="molecule type" value="Genomic_DNA"/>
</dbReference>
<feature type="transmembrane region" description="Helical" evidence="1">
    <location>
        <begin position="85"/>
        <end position="103"/>
    </location>
</feature>
<evidence type="ECO:0000256" key="1">
    <source>
        <dbReference type="SAM" id="Phobius"/>
    </source>
</evidence>
<gene>
    <name evidence="2" type="ORF">T190607A01A_30192</name>
</gene>
<keyword evidence="1" id="KW-0812">Transmembrane</keyword>
<proteinExistence type="predicted"/>
<sequence length="104" mass="11562">MIYDIIGSLLSRYLGFEYVWWAFGSFIIYGVFTSYIDQNNGLTLALISAFSLGVFDGTVGLLIADKLKATIREKDREVIKINFSLIIQMGIIAVIMGLIAVLAF</sequence>
<accession>A0ABM9P3A7</accession>
<keyword evidence="1" id="KW-1133">Transmembrane helix</keyword>
<keyword evidence="3" id="KW-1185">Reference proteome</keyword>
<name>A0ABM9P3A7_9FLAO</name>
<evidence type="ECO:0000313" key="2">
    <source>
        <dbReference type="EMBL" id="CAL2088799.1"/>
    </source>
</evidence>
<organism evidence="2 3">
    <name type="scientific">Tenacibaculum platacis</name>
    <dbReference type="NCBI Taxonomy" id="3137852"/>
    <lineage>
        <taxon>Bacteria</taxon>
        <taxon>Pseudomonadati</taxon>
        <taxon>Bacteroidota</taxon>
        <taxon>Flavobacteriia</taxon>
        <taxon>Flavobacteriales</taxon>
        <taxon>Flavobacteriaceae</taxon>
        <taxon>Tenacibaculum</taxon>
    </lineage>
</organism>
<keyword evidence="1" id="KW-0472">Membrane</keyword>
<dbReference type="Proteomes" id="UP001497416">
    <property type="component" value="Unassembled WGS sequence"/>
</dbReference>
<reference evidence="2 3" key="1">
    <citation type="submission" date="2024-05" db="EMBL/GenBank/DDBJ databases">
        <authorList>
            <person name="Duchaud E."/>
        </authorList>
    </citation>
    <scope>NUCLEOTIDE SEQUENCE [LARGE SCALE GENOMIC DNA]</scope>
    <source>
        <strain evidence="2">Ena-SAMPLE-TAB-13-05-2024-13:56:06:370-140302</strain>
    </source>
</reference>
<feature type="transmembrane region" description="Helical" evidence="1">
    <location>
        <begin position="42"/>
        <end position="64"/>
    </location>
</feature>
<comment type="caution">
    <text evidence="2">The sequence shown here is derived from an EMBL/GenBank/DDBJ whole genome shotgun (WGS) entry which is preliminary data.</text>
</comment>
<feature type="transmembrane region" description="Helical" evidence="1">
    <location>
        <begin position="18"/>
        <end position="36"/>
    </location>
</feature>
<protein>
    <submittedName>
        <fullName evidence="2">Uncharacterized protein</fullName>
    </submittedName>
</protein>
<evidence type="ECO:0000313" key="3">
    <source>
        <dbReference type="Proteomes" id="UP001497416"/>
    </source>
</evidence>